<feature type="transmembrane region" description="Helical" evidence="6">
    <location>
        <begin position="85"/>
        <end position="104"/>
    </location>
</feature>
<comment type="subcellular location">
    <subcellularLocation>
        <location evidence="1">Cell membrane</location>
        <topology evidence="1">Multi-pass membrane protein</topology>
    </subcellularLocation>
</comment>
<evidence type="ECO:0000256" key="2">
    <source>
        <dbReference type="ARBA" id="ARBA00022475"/>
    </source>
</evidence>
<feature type="transmembrane region" description="Helical" evidence="6">
    <location>
        <begin position="110"/>
        <end position="131"/>
    </location>
</feature>
<evidence type="ECO:0000259" key="7">
    <source>
        <dbReference type="PROSITE" id="PS50850"/>
    </source>
</evidence>
<dbReference type="CDD" id="cd17324">
    <property type="entry name" value="MFS_NepI_like"/>
    <property type="match status" value="1"/>
</dbReference>
<dbReference type="RefSeq" id="WP_345213783.1">
    <property type="nucleotide sequence ID" value="NZ_BAABFT010000020.1"/>
</dbReference>
<evidence type="ECO:0000256" key="1">
    <source>
        <dbReference type="ARBA" id="ARBA00004651"/>
    </source>
</evidence>
<evidence type="ECO:0000256" key="5">
    <source>
        <dbReference type="ARBA" id="ARBA00023136"/>
    </source>
</evidence>
<keyword evidence="3 6" id="KW-0812">Transmembrane</keyword>
<dbReference type="Gene3D" id="1.20.1250.20">
    <property type="entry name" value="MFS general substrate transporter like domains"/>
    <property type="match status" value="1"/>
</dbReference>
<dbReference type="PANTHER" id="PTHR43124:SF3">
    <property type="entry name" value="CHLORAMPHENICOL EFFLUX PUMP RV0191"/>
    <property type="match status" value="1"/>
</dbReference>
<keyword evidence="2" id="KW-1003">Cell membrane</keyword>
<feature type="domain" description="Major facilitator superfamily (MFS) profile" evidence="7">
    <location>
        <begin position="19"/>
        <end position="408"/>
    </location>
</feature>
<feature type="transmembrane region" description="Helical" evidence="6">
    <location>
        <begin position="308"/>
        <end position="325"/>
    </location>
</feature>
<feature type="transmembrane region" description="Helical" evidence="6">
    <location>
        <begin position="259"/>
        <end position="278"/>
    </location>
</feature>
<evidence type="ECO:0000313" key="8">
    <source>
        <dbReference type="EMBL" id="GAA4338384.1"/>
    </source>
</evidence>
<feature type="transmembrane region" description="Helical" evidence="6">
    <location>
        <begin position="55"/>
        <end position="73"/>
    </location>
</feature>
<organism evidence="8 9">
    <name type="scientific">Mucilaginibacter gynuensis</name>
    <dbReference type="NCBI Taxonomy" id="1302236"/>
    <lineage>
        <taxon>Bacteria</taxon>
        <taxon>Pseudomonadati</taxon>
        <taxon>Bacteroidota</taxon>
        <taxon>Sphingobacteriia</taxon>
        <taxon>Sphingobacteriales</taxon>
        <taxon>Sphingobacteriaceae</taxon>
        <taxon>Mucilaginibacter</taxon>
    </lineage>
</organism>
<keyword evidence="9" id="KW-1185">Reference proteome</keyword>
<evidence type="ECO:0000256" key="3">
    <source>
        <dbReference type="ARBA" id="ARBA00022692"/>
    </source>
</evidence>
<name>A0ABP8HES0_9SPHI</name>
<gene>
    <name evidence="8" type="ORF">GCM10023149_48360</name>
</gene>
<dbReference type="InterPro" id="IPR020846">
    <property type="entry name" value="MFS_dom"/>
</dbReference>
<feature type="transmembrane region" description="Helical" evidence="6">
    <location>
        <begin position="171"/>
        <end position="191"/>
    </location>
</feature>
<dbReference type="Proteomes" id="UP001500582">
    <property type="component" value="Unassembled WGS sequence"/>
</dbReference>
<keyword evidence="5 6" id="KW-0472">Membrane</keyword>
<sequence length="434" mass="46744">MKQPQSTAATPFTAYQKLLIGILALLQFTVILDFMVLSPLSDILMKSLNVTPAQFGWVVSVYAFSAGGSGLLAAGFADKFDRKKLLVFFYAGFILGTFGCAMATSYHLLLAARVVTGLFGGVIGAISMAVVTDIFELNQRGRVMGVLQMGFAGSQVLGIPIGLYFANLWGWHAPFLMIVGLAVLLMLVMVLKMQPVNKHLALQSEKNAFLHLGHTVSNSRYQTGFLATAFLSVGGFMLMPFGSAYLINNIHISQHSLPMVFLCTGISSIVIMPFIGKLSDKLNKFHLFTGGSILAIIMILIYTNLPPVPLWLVVVVNMIMFMGIMSRMIPATTLNTGIPEMADRGAYMSISSSLQQVAGGIGAVIAGLIVSQSGKGAPLQHYGTLGIVVAAVITACIFFVYRVSVMVQNKQREVVNVAAAENYDSIDEVLPEHL</sequence>
<dbReference type="InterPro" id="IPR011701">
    <property type="entry name" value="MFS"/>
</dbReference>
<dbReference type="EMBL" id="BAABFT010000020">
    <property type="protein sequence ID" value="GAA4338384.1"/>
    <property type="molecule type" value="Genomic_DNA"/>
</dbReference>
<evidence type="ECO:0000256" key="4">
    <source>
        <dbReference type="ARBA" id="ARBA00022989"/>
    </source>
</evidence>
<dbReference type="InterPro" id="IPR050189">
    <property type="entry name" value="MFS_Efflux_Transporters"/>
</dbReference>
<dbReference type="Pfam" id="PF07690">
    <property type="entry name" value="MFS_1"/>
    <property type="match status" value="1"/>
</dbReference>
<dbReference type="InterPro" id="IPR036259">
    <property type="entry name" value="MFS_trans_sf"/>
</dbReference>
<feature type="transmembrane region" description="Helical" evidence="6">
    <location>
        <begin position="143"/>
        <end position="165"/>
    </location>
</feature>
<dbReference type="PANTHER" id="PTHR43124">
    <property type="entry name" value="PURINE EFFLUX PUMP PBUE"/>
    <property type="match status" value="1"/>
</dbReference>
<feature type="transmembrane region" description="Helical" evidence="6">
    <location>
        <begin position="382"/>
        <end position="401"/>
    </location>
</feature>
<evidence type="ECO:0000313" key="9">
    <source>
        <dbReference type="Proteomes" id="UP001500582"/>
    </source>
</evidence>
<feature type="transmembrane region" description="Helical" evidence="6">
    <location>
        <begin position="225"/>
        <end position="247"/>
    </location>
</feature>
<feature type="transmembrane region" description="Helical" evidence="6">
    <location>
        <begin position="285"/>
        <end position="302"/>
    </location>
</feature>
<feature type="transmembrane region" description="Helical" evidence="6">
    <location>
        <begin position="12"/>
        <end position="35"/>
    </location>
</feature>
<accession>A0ABP8HES0</accession>
<comment type="caution">
    <text evidence="8">The sequence shown here is derived from an EMBL/GenBank/DDBJ whole genome shotgun (WGS) entry which is preliminary data.</text>
</comment>
<reference evidence="9" key="1">
    <citation type="journal article" date="2019" name="Int. J. Syst. Evol. Microbiol.">
        <title>The Global Catalogue of Microorganisms (GCM) 10K type strain sequencing project: providing services to taxonomists for standard genome sequencing and annotation.</title>
        <authorList>
            <consortium name="The Broad Institute Genomics Platform"/>
            <consortium name="The Broad Institute Genome Sequencing Center for Infectious Disease"/>
            <person name="Wu L."/>
            <person name="Ma J."/>
        </authorList>
    </citation>
    <scope>NUCLEOTIDE SEQUENCE [LARGE SCALE GENOMIC DNA]</scope>
    <source>
        <strain evidence="9">JCM 17705</strain>
    </source>
</reference>
<dbReference type="SUPFAM" id="SSF103473">
    <property type="entry name" value="MFS general substrate transporter"/>
    <property type="match status" value="1"/>
</dbReference>
<evidence type="ECO:0000256" key="6">
    <source>
        <dbReference type="SAM" id="Phobius"/>
    </source>
</evidence>
<dbReference type="PROSITE" id="PS50850">
    <property type="entry name" value="MFS"/>
    <property type="match status" value="1"/>
</dbReference>
<protein>
    <submittedName>
        <fullName evidence="8">MFS transporter</fullName>
    </submittedName>
</protein>
<keyword evidence="4 6" id="KW-1133">Transmembrane helix</keyword>
<proteinExistence type="predicted"/>
<feature type="transmembrane region" description="Helical" evidence="6">
    <location>
        <begin position="346"/>
        <end position="370"/>
    </location>
</feature>